<organism evidence="2 3">
    <name type="scientific">Marchantia polymorpha</name>
    <name type="common">Common liverwort</name>
    <name type="synonym">Marchantia aquatica</name>
    <dbReference type="NCBI Taxonomy" id="3197"/>
    <lineage>
        <taxon>Eukaryota</taxon>
        <taxon>Viridiplantae</taxon>
        <taxon>Streptophyta</taxon>
        <taxon>Embryophyta</taxon>
        <taxon>Marchantiophyta</taxon>
        <taxon>Marchantiopsida</taxon>
        <taxon>Marchantiidae</taxon>
        <taxon>Marchantiales</taxon>
        <taxon>Marchantiaceae</taxon>
        <taxon>Marchantia</taxon>
    </lineage>
</organism>
<reference evidence="3" key="1">
    <citation type="journal article" date="2017" name="Cell">
        <title>Insights into land plant evolution garnered from the Marchantia polymorpha genome.</title>
        <authorList>
            <person name="Bowman J.L."/>
            <person name="Kohchi T."/>
            <person name="Yamato K.T."/>
            <person name="Jenkins J."/>
            <person name="Shu S."/>
            <person name="Ishizaki K."/>
            <person name="Yamaoka S."/>
            <person name="Nishihama R."/>
            <person name="Nakamura Y."/>
            <person name="Berger F."/>
            <person name="Adam C."/>
            <person name="Aki S.S."/>
            <person name="Althoff F."/>
            <person name="Araki T."/>
            <person name="Arteaga-Vazquez M.A."/>
            <person name="Balasubrmanian S."/>
            <person name="Barry K."/>
            <person name="Bauer D."/>
            <person name="Boehm C.R."/>
            <person name="Briginshaw L."/>
            <person name="Caballero-Perez J."/>
            <person name="Catarino B."/>
            <person name="Chen F."/>
            <person name="Chiyoda S."/>
            <person name="Chovatia M."/>
            <person name="Davies K.M."/>
            <person name="Delmans M."/>
            <person name="Demura T."/>
            <person name="Dierschke T."/>
            <person name="Dolan L."/>
            <person name="Dorantes-Acosta A.E."/>
            <person name="Eklund D.M."/>
            <person name="Florent S.N."/>
            <person name="Flores-Sandoval E."/>
            <person name="Fujiyama A."/>
            <person name="Fukuzawa H."/>
            <person name="Galik B."/>
            <person name="Grimanelli D."/>
            <person name="Grimwood J."/>
            <person name="Grossniklaus U."/>
            <person name="Hamada T."/>
            <person name="Haseloff J."/>
            <person name="Hetherington A.J."/>
            <person name="Higo A."/>
            <person name="Hirakawa Y."/>
            <person name="Hundley H.N."/>
            <person name="Ikeda Y."/>
            <person name="Inoue K."/>
            <person name="Inoue S.I."/>
            <person name="Ishida S."/>
            <person name="Jia Q."/>
            <person name="Kakita M."/>
            <person name="Kanazawa T."/>
            <person name="Kawai Y."/>
            <person name="Kawashima T."/>
            <person name="Kennedy M."/>
            <person name="Kinose K."/>
            <person name="Kinoshita T."/>
            <person name="Kohara Y."/>
            <person name="Koide E."/>
            <person name="Komatsu K."/>
            <person name="Kopischke S."/>
            <person name="Kubo M."/>
            <person name="Kyozuka J."/>
            <person name="Lagercrantz U."/>
            <person name="Lin S.S."/>
            <person name="Lindquist E."/>
            <person name="Lipzen A.M."/>
            <person name="Lu C.W."/>
            <person name="De Luna E."/>
            <person name="Martienssen R.A."/>
            <person name="Minamino N."/>
            <person name="Mizutani M."/>
            <person name="Mizutani M."/>
            <person name="Mochizuki N."/>
            <person name="Monte I."/>
            <person name="Mosher R."/>
            <person name="Nagasaki H."/>
            <person name="Nakagami H."/>
            <person name="Naramoto S."/>
            <person name="Nishitani K."/>
            <person name="Ohtani M."/>
            <person name="Okamoto T."/>
            <person name="Okumura M."/>
            <person name="Phillips J."/>
            <person name="Pollak B."/>
            <person name="Reinders A."/>
            <person name="Rovekamp M."/>
            <person name="Sano R."/>
            <person name="Sawa S."/>
            <person name="Schmid M.W."/>
            <person name="Shirakawa M."/>
            <person name="Solano R."/>
            <person name="Spunde A."/>
            <person name="Suetsugu N."/>
            <person name="Sugano S."/>
            <person name="Sugiyama A."/>
            <person name="Sun R."/>
            <person name="Suzuki Y."/>
            <person name="Takenaka M."/>
            <person name="Takezawa D."/>
            <person name="Tomogane H."/>
            <person name="Tsuzuki M."/>
            <person name="Ueda T."/>
            <person name="Umeda M."/>
            <person name="Ward J.M."/>
            <person name="Watanabe Y."/>
            <person name="Yazaki K."/>
            <person name="Yokoyama R."/>
            <person name="Yoshitake Y."/>
            <person name="Yotsui I."/>
            <person name="Zachgo S."/>
            <person name="Schmutz J."/>
        </authorList>
    </citation>
    <scope>NUCLEOTIDE SEQUENCE [LARGE SCALE GENOMIC DNA]</scope>
    <source>
        <strain evidence="3">Tak-1</strain>
    </source>
</reference>
<protein>
    <recommendedName>
        <fullName evidence="1">Domain X domain-containing protein</fullName>
    </recommendedName>
</protein>
<dbReference type="GO" id="GO:0006397">
    <property type="term" value="P:mRNA processing"/>
    <property type="evidence" value="ECO:0007669"/>
    <property type="project" value="InterPro"/>
</dbReference>
<dbReference type="Pfam" id="PF01348">
    <property type="entry name" value="Intron_maturas2"/>
    <property type="match status" value="1"/>
</dbReference>
<gene>
    <name evidence="2" type="ORF">MARPO_0080s0024</name>
</gene>
<dbReference type="AlphaFoldDB" id="A0A2R6WKK7"/>
<accession>A0A2R6WKK7</accession>
<sequence length="81" mass="9477">MHIHHEFISRYQGIMSGYMNYYSFVDNYGMLKRVAYIVRFSGSTNFETKVQNVVCSKRLQTEWDRQGKRTVGIISLLAFAS</sequence>
<name>A0A2R6WKK7_MARPO</name>
<dbReference type="InterPro" id="IPR024937">
    <property type="entry name" value="Domain_X"/>
</dbReference>
<dbReference type="Proteomes" id="UP000244005">
    <property type="component" value="Unassembled WGS sequence"/>
</dbReference>
<evidence type="ECO:0000313" key="2">
    <source>
        <dbReference type="EMBL" id="PTQ34400.1"/>
    </source>
</evidence>
<dbReference type="EMBL" id="KZ772752">
    <property type="protein sequence ID" value="PTQ34400.1"/>
    <property type="molecule type" value="Genomic_DNA"/>
</dbReference>
<evidence type="ECO:0000313" key="3">
    <source>
        <dbReference type="Proteomes" id="UP000244005"/>
    </source>
</evidence>
<feature type="domain" description="Domain X" evidence="1">
    <location>
        <begin position="5"/>
        <end position="42"/>
    </location>
</feature>
<keyword evidence="3" id="KW-1185">Reference proteome</keyword>
<dbReference type="Gramene" id="Mp4g02750.1">
    <property type="protein sequence ID" value="Mp4g02750.1.cds1"/>
    <property type="gene ID" value="Mp4g02750"/>
</dbReference>
<dbReference type="GO" id="GO:0005737">
    <property type="term" value="C:cytoplasm"/>
    <property type="evidence" value="ECO:0007669"/>
    <property type="project" value="UniProtKB-ARBA"/>
</dbReference>
<proteinExistence type="predicted"/>
<evidence type="ECO:0000259" key="1">
    <source>
        <dbReference type="Pfam" id="PF01348"/>
    </source>
</evidence>